<dbReference type="Proteomes" id="UP001151582">
    <property type="component" value="Unassembled WGS sequence"/>
</dbReference>
<evidence type="ECO:0000256" key="4">
    <source>
        <dbReference type="ARBA" id="ARBA00022776"/>
    </source>
</evidence>
<dbReference type="EMBL" id="JANBQB010000139">
    <property type="protein sequence ID" value="KAJ1981079.1"/>
    <property type="molecule type" value="Genomic_DNA"/>
</dbReference>
<dbReference type="InterPro" id="IPR026000">
    <property type="entry name" value="Apc5_dom"/>
</dbReference>
<keyword evidence="11" id="KW-1185">Reference proteome</keyword>
<keyword evidence="6" id="KW-0131">Cell cycle</keyword>
<comment type="caution">
    <text evidence="10">The sequence shown here is derived from an EMBL/GenBank/DDBJ whole genome shotgun (WGS) entry which is preliminary data.</text>
</comment>
<evidence type="ECO:0000259" key="9">
    <source>
        <dbReference type="Pfam" id="PF12862"/>
    </source>
</evidence>
<evidence type="ECO:0000256" key="6">
    <source>
        <dbReference type="ARBA" id="ARBA00023306"/>
    </source>
</evidence>
<proteinExistence type="inferred from homology"/>
<organism evidence="10 11">
    <name type="scientific">Dimargaris verticillata</name>
    <dbReference type="NCBI Taxonomy" id="2761393"/>
    <lineage>
        <taxon>Eukaryota</taxon>
        <taxon>Fungi</taxon>
        <taxon>Fungi incertae sedis</taxon>
        <taxon>Zoopagomycota</taxon>
        <taxon>Kickxellomycotina</taxon>
        <taxon>Dimargaritomycetes</taxon>
        <taxon>Dimargaritales</taxon>
        <taxon>Dimargaritaceae</taxon>
        <taxon>Dimargaris</taxon>
    </lineage>
</organism>
<dbReference type="GO" id="GO:0031145">
    <property type="term" value="P:anaphase-promoting complex-dependent catabolic process"/>
    <property type="evidence" value="ECO:0007669"/>
    <property type="project" value="TreeGrafter"/>
</dbReference>
<protein>
    <recommendedName>
        <fullName evidence="2">Anaphase-promoting complex subunit 5</fullName>
    </recommendedName>
    <alternativeName>
        <fullName evidence="7">Cyclosome subunit 5</fullName>
    </alternativeName>
</protein>
<comment type="function">
    <text evidence="8">Component of the anaphase promoting complex/cyclosome (APC/C), a cell cycle-regulated E3 ubiquitin ligase that controls progression through mitosis and the G1 phase of the cell cycle. The APC/C complex acts by mediating ubiquitination and subsequent degradation of target proteins: it mainly mediates the formation of 'Lys-11'-linked polyubiquitin chains and, to a lower extent, the formation of 'Lys-48'- and 'Lys-63'-linked polyubiquitin chains. The APC/C complex catalyzes assembly of branched 'Lys-11'-/'Lys-48'-linked branched ubiquitin chains on target proteins.</text>
</comment>
<evidence type="ECO:0000256" key="1">
    <source>
        <dbReference type="ARBA" id="ARBA00007450"/>
    </source>
</evidence>
<keyword evidence="4" id="KW-0498">Mitosis</keyword>
<keyword evidence="3" id="KW-0132">Cell division</keyword>
<dbReference type="InterPro" id="IPR011990">
    <property type="entry name" value="TPR-like_helical_dom_sf"/>
</dbReference>
<dbReference type="SUPFAM" id="SSF48452">
    <property type="entry name" value="TPR-like"/>
    <property type="match status" value="1"/>
</dbReference>
<dbReference type="GO" id="GO:0070979">
    <property type="term" value="P:protein K11-linked ubiquitination"/>
    <property type="evidence" value="ECO:0007669"/>
    <property type="project" value="TreeGrafter"/>
</dbReference>
<dbReference type="GO" id="GO:0045842">
    <property type="term" value="P:positive regulation of mitotic metaphase/anaphase transition"/>
    <property type="evidence" value="ECO:0007669"/>
    <property type="project" value="TreeGrafter"/>
</dbReference>
<dbReference type="OrthoDB" id="2504561at2759"/>
<reference evidence="10" key="1">
    <citation type="submission" date="2022-07" db="EMBL/GenBank/DDBJ databases">
        <title>Phylogenomic reconstructions and comparative analyses of Kickxellomycotina fungi.</title>
        <authorList>
            <person name="Reynolds N.K."/>
            <person name="Stajich J.E."/>
            <person name="Barry K."/>
            <person name="Grigoriev I.V."/>
            <person name="Crous P."/>
            <person name="Smith M.E."/>
        </authorList>
    </citation>
    <scope>NUCLEOTIDE SEQUENCE</scope>
    <source>
        <strain evidence="10">RSA 567</strain>
    </source>
</reference>
<feature type="domain" description="Anaphase-promoting complex subunit 5" evidence="9">
    <location>
        <begin position="243"/>
        <end position="332"/>
    </location>
</feature>
<sequence>MVVAAALSPTTRVAVSPLVASPSAFLSPVKLLLLVVVDIYCTTPYLHTNANVVVQLLPRLIRESTQSLAFDATPNPTPSLWDHLERIEIGSEAADRPYTVQDDVADRLSEFTTIADLDALIAQALGLVVFQTLTGDAQDDEVQYVEESSVLGLFIRRCWLAYKQLEFHEASRLYQQFTRLIQALREPHQPRTAPMIARFDVEQFIDAQVQALADGSQTNAFSPHLTRQLQSLGRLFPQLPKTHFAQYLAAARQGDYDNARQSLHRFFDYMGDRGPKTLYQYALLNLACLESQFHHDADAIRAIQEAVAVARENRDQGCLSYAASWLYRLLRSHPHQFPGQRASEQQMLDSLAGKTKQLNLIHLQCLSELNRTRQRLLQGHPPAAVLEGLMKCLLLLRTHRLSRAVGTCFMLTAAAWQTYGYGPVAILYTQLQLLYHGAGDEQVYGYCQLARFCAEHNDQQSLQALDIHVRQILAADCNAMASWQACQRDLALEQAVFQQDGPTAAHILAAIATNPTTQSEHQTSSTIKQLWSELYLGHYAKAFPKLRAMVDGHPESADRQPPFVQMTARNLLARGYVKTGLVSNAVLILGELLANKEPCTFANEWLTALTEYIRCLGLLGQYQYALQLADAMAQTLTARAHLYLQSRFWATYASIHRAAQLGSDYDVPWPRAAEAIAWAQAYVTQHQCVEDMAELNSIMG</sequence>
<gene>
    <name evidence="10" type="ORF">H4R34_002221</name>
</gene>
<evidence type="ECO:0000256" key="8">
    <source>
        <dbReference type="ARBA" id="ARBA00045696"/>
    </source>
</evidence>
<keyword evidence="5" id="KW-0833">Ubl conjugation pathway</keyword>
<dbReference type="PANTHER" id="PTHR12830">
    <property type="entry name" value="ANAPHASE-PROMOTING COMPLEX SUBUNIT 5"/>
    <property type="match status" value="1"/>
</dbReference>
<dbReference type="InterPro" id="IPR037679">
    <property type="entry name" value="Apc5"/>
</dbReference>
<accession>A0A9W8ED34</accession>
<dbReference type="AlphaFoldDB" id="A0A9W8ED34"/>
<evidence type="ECO:0000256" key="7">
    <source>
        <dbReference type="ARBA" id="ARBA00031069"/>
    </source>
</evidence>
<evidence type="ECO:0000256" key="5">
    <source>
        <dbReference type="ARBA" id="ARBA00022786"/>
    </source>
</evidence>
<dbReference type="PANTHER" id="PTHR12830:SF9">
    <property type="entry name" value="ANAPHASE-PROMOTING COMPLEX SUBUNIT 5"/>
    <property type="match status" value="1"/>
</dbReference>
<dbReference type="GO" id="GO:0005680">
    <property type="term" value="C:anaphase-promoting complex"/>
    <property type="evidence" value="ECO:0007669"/>
    <property type="project" value="InterPro"/>
</dbReference>
<evidence type="ECO:0000313" key="10">
    <source>
        <dbReference type="EMBL" id="KAJ1981079.1"/>
    </source>
</evidence>
<evidence type="ECO:0000256" key="3">
    <source>
        <dbReference type="ARBA" id="ARBA00022618"/>
    </source>
</evidence>
<evidence type="ECO:0000313" key="11">
    <source>
        <dbReference type="Proteomes" id="UP001151582"/>
    </source>
</evidence>
<dbReference type="Pfam" id="PF12862">
    <property type="entry name" value="ANAPC5"/>
    <property type="match status" value="1"/>
</dbReference>
<name>A0A9W8ED34_9FUNG</name>
<comment type="similarity">
    <text evidence="1">Belongs to the APC5 family.</text>
</comment>
<evidence type="ECO:0000256" key="2">
    <source>
        <dbReference type="ARBA" id="ARBA00016066"/>
    </source>
</evidence>
<dbReference type="GO" id="GO:0051301">
    <property type="term" value="P:cell division"/>
    <property type="evidence" value="ECO:0007669"/>
    <property type="project" value="UniProtKB-KW"/>
</dbReference>